<dbReference type="PANTHER" id="PTHR42939:SF1">
    <property type="entry name" value="ABC TRANSPORTER ATP-BINDING PROTEIN ALBC-RELATED"/>
    <property type="match status" value="1"/>
</dbReference>
<keyword evidence="1" id="KW-0813">Transport</keyword>
<dbReference type="SMART" id="SM00382">
    <property type="entry name" value="AAA"/>
    <property type="match status" value="1"/>
</dbReference>
<evidence type="ECO:0000259" key="4">
    <source>
        <dbReference type="PROSITE" id="PS50893"/>
    </source>
</evidence>
<comment type="caution">
    <text evidence="5">The sequence shown here is derived from an EMBL/GenBank/DDBJ whole genome shotgun (WGS) entry which is preliminary data.</text>
</comment>
<name>A0ABW5F512_9BACL</name>
<feature type="domain" description="ABC transporter" evidence="4">
    <location>
        <begin position="33"/>
        <end position="253"/>
    </location>
</feature>
<gene>
    <name evidence="5" type="ORF">ACFSX3_07520</name>
</gene>
<organism evidence="5 6">
    <name type="scientific">Paenibacillus rhizoplanae</name>
    <dbReference type="NCBI Taxonomy" id="1917181"/>
    <lineage>
        <taxon>Bacteria</taxon>
        <taxon>Bacillati</taxon>
        <taxon>Bacillota</taxon>
        <taxon>Bacilli</taxon>
        <taxon>Bacillales</taxon>
        <taxon>Paenibacillaceae</taxon>
        <taxon>Paenibacillus</taxon>
    </lineage>
</organism>
<dbReference type="PROSITE" id="PS50893">
    <property type="entry name" value="ABC_TRANSPORTER_2"/>
    <property type="match status" value="1"/>
</dbReference>
<dbReference type="GO" id="GO:0005524">
    <property type="term" value="F:ATP binding"/>
    <property type="evidence" value="ECO:0007669"/>
    <property type="project" value="UniProtKB-KW"/>
</dbReference>
<evidence type="ECO:0000256" key="3">
    <source>
        <dbReference type="ARBA" id="ARBA00022840"/>
    </source>
</evidence>
<dbReference type="InterPro" id="IPR051782">
    <property type="entry name" value="ABC_Transporter_VariousFunc"/>
</dbReference>
<sequence>MLHKRITRLLFGAAHRHALVEGGLEATNASPLITLTQGSKQYGGRAVLTEISMTVLPGTGTALIGRNGSGKSTLLSILAGLLKLSSGVLTCDRRRLITGYAPEAFPGLKLTAEDYLRCMSRIAGLSEAASASRISELLQLFSLESSHNRKLAGFSKGMLQKVNLIQSLLTRPQLLLLDEPMSGLDLPAQARLIDVLQELKAEGTALVLSVHEPQIIEALADTVYVLHEGQNIRTIQGAENLKSAPVVNIVYTVLPGQAQQALETLPGVIHVEPSPDYAGTSCTGLTVDQKMSDTCLQQILTAGGSIVSVRHLGGLNDLTEWMDPKDQIGSGRG</sequence>
<dbReference type="RefSeq" id="WP_209989584.1">
    <property type="nucleotide sequence ID" value="NZ_JBHSVQ010000001.1"/>
</dbReference>
<keyword evidence="3 5" id="KW-0067">ATP-binding</keyword>
<dbReference type="Proteomes" id="UP001597448">
    <property type="component" value="Unassembled WGS sequence"/>
</dbReference>
<evidence type="ECO:0000256" key="1">
    <source>
        <dbReference type="ARBA" id="ARBA00022448"/>
    </source>
</evidence>
<dbReference type="InterPro" id="IPR003439">
    <property type="entry name" value="ABC_transporter-like_ATP-bd"/>
</dbReference>
<evidence type="ECO:0000313" key="6">
    <source>
        <dbReference type="Proteomes" id="UP001597448"/>
    </source>
</evidence>
<dbReference type="PROSITE" id="PS00211">
    <property type="entry name" value="ABC_TRANSPORTER_1"/>
    <property type="match status" value="1"/>
</dbReference>
<keyword evidence="2" id="KW-0547">Nucleotide-binding</keyword>
<dbReference type="SUPFAM" id="SSF52540">
    <property type="entry name" value="P-loop containing nucleoside triphosphate hydrolases"/>
    <property type="match status" value="1"/>
</dbReference>
<dbReference type="InterPro" id="IPR017871">
    <property type="entry name" value="ABC_transporter-like_CS"/>
</dbReference>
<dbReference type="InterPro" id="IPR003593">
    <property type="entry name" value="AAA+_ATPase"/>
</dbReference>
<dbReference type="EMBL" id="JBHUKY010000018">
    <property type="protein sequence ID" value="MFD2409714.1"/>
    <property type="molecule type" value="Genomic_DNA"/>
</dbReference>
<accession>A0ABW5F512</accession>
<dbReference type="PANTHER" id="PTHR42939">
    <property type="entry name" value="ABC TRANSPORTER ATP-BINDING PROTEIN ALBC-RELATED"/>
    <property type="match status" value="1"/>
</dbReference>
<protein>
    <submittedName>
        <fullName evidence="5">ATP-binding cassette domain-containing protein</fullName>
    </submittedName>
</protein>
<proteinExistence type="predicted"/>
<evidence type="ECO:0000256" key="2">
    <source>
        <dbReference type="ARBA" id="ARBA00022741"/>
    </source>
</evidence>
<keyword evidence="6" id="KW-1185">Reference proteome</keyword>
<dbReference type="Pfam" id="PF00005">
    <property type="entry name" value="ABC_tran"/>
    <property type="match status" value="1"/>
</dbReference>
<dbReference type="Gene3D" id="3.40.50.300">
    <property type="entry name" value="P-loop containing nucleotide triphosphate hydrolases"/>
    <property type="match status" value="1"/>
</dbReference>
<dbReference type="InterPro" id="IPR027417">
    <property type="entry name" value="P-loop_NTPase"/>
</dbReference>
<reference evidence="6" key="1">
    <citation type="journal article" date="2019" name="Int. J. Syst. Evol. Microbiol.">
        <title>The Global Catalogue of Microorganisms (GCM) 10K type strain sequencing project: providing services to taxonomists for standard genome sequencing and annotation.</title>
        <authorList>
            <consortium name="The Broad Institute Genomics Platform"/>
            <consortium name="The Broad Institute Genome Sequencing Center for Infectious Disease"/>
            <person name="Wu L."/>
            <person name="Ma J."/>
        </authorList>
    </citation>
    <scope>NUCLEOTIDE SEQUENCE [LARGE SCALE GENOMIC DNA]</scope>
    <source>
        <strain evidence="6">CCM 8725</strain>
    </source>
</reference>
<evidence type="ECO:0000313" key="5">
    <source>
        <dbReference type="EMBL" id="MFD2409714.1"/>
    </source>
</evidence>